<dbReference type="WBParaSite" id="TCNE_0001506101-mRNA-1">
    <property type="protein sequence ID" value="TCNE_0001506101-mRNA-1"/>
    <property type="gene ID" value="TCNE_0001506101"/>
</dbReference>
<protein>
    <submittedName>
        <fullName evidence="2 4">Uncharacterized protein</fullName>
    </submittedName>
</protein>
<feature type="region of interest" description="Disordered" evidence="1">
    <location>
        <begin position="1"/>
        <end position="35"/>
    </location>
</feature>
<dbReference type="Proteomes" id="UP000050794">
    <property type="component" value="Unassembled WGS sequence"/>
</dbReference>
<gene>
    <name evidence="2" type="ORF">TCNE_LOCUS15061</name>
</gene>
<evidence type="ECO:0000313" key="4">
    <source>
        <dbReference type="WBParaSite" id="TCNE_0001506101-mRNA-1"/>
    </source>
</evidence>
<evidence type="ECO:0000313" key="3">
    <source>
        <dbReference type="Proteomes" id="UP000050794"/>
    </source>
</evidence>
<evidence type="ECO:0000256" key="1">
    <source>
        <dbReference type="SAM" id="MobiDB-lite"/>
    </source>
</evidence>
<proteinExistence type="predicted"/>
<sequence length="79" mass="8968">MQNQPTSLAEELGRRALRYHKTSSRPGSNRRPPACEAGVITATPRDLRRFPHDGEAAFRNPYNSLRLFQSHNVLLGRLI</sequence>
<name>A0A183V2U1_TOXCA</name>
<reference evidence="2 3" key="2">
    <citation type="submission" date="2018-11" db="EMBL/GenBank/DDBJ databases">
        <authorList>
            <consortium name="Pathogen Informatics"/>
        </authorList>
    </citation>
    <scope>NUCLEOTIDE SEQUENCE [LARGE SCALE GENOMIC DNA]</scope>
</reference>
<dbReference type="EMBL" id="UYWY01022608">
    <property type="protein sequence ID" value="VDM46382.1"/>
    <property type="molecule type" value="Genomic_DNA"/>
</dbReference>
<organism evidence="3 4">
    <name type="scientific">Toxocara canis</name>
    <name type="common">Canine roundworm</name>
    <dbReference type="NCBI Taxonomy" id="6265"/>
    <lineage>
        <taxon>Eukaryota</taxon>
        <taxon>Metazoa</taxon>
        <taxon>Ecdysozoa</taxon>
        <taxon>Nematoda</taxon>
        <taxon>Chromadorea</taxon>
        <taxon>Rhabditida</taxon>
        <taxon>Spirurina</taxon>
        <taxon>Ascaridomorpha</taxon>
        <taxon>Ascaridoidea</taxon>
        <taxon>Toxocaridae</taxon>
        <taxon>Toxocara</taxon>
    </lineage>
</organism>
<keyword evidence="3" id="KW-1185">Reference proteome</keyword>
<reference evidence="4" key="1">
    <citation type="submission" date="2016-06" db="UniProtKB">
        <authorList>
            <consortium name="WormBaseParasite"/>
        </authorList>
    </citation>
    <scope>IDENTIFICATION</scope>
</reference>
<accession>A0A183V2U1</accession>
<dbReference type="AlphaFoldDB" id="A0A183V2U1"/>
<evidence type="ECO:0000313" key="2">
    <source>
        <dbReference type="EMBL" id="VDM46382.1"/>
    </source>
</evidence>